<name>A0A9D2AQK4_9FIRM</name>
<dbReference type="InterPro" id="IPR002772">
    <property type="entry name" value="Glyco_hydro_3_C"/>
</dbReference>
<dbReference type="InterPro" id="IPR001764">
    <property type="entry name" value="Glyco_hydro_3_N"/>
</dbReference>
<feature type="transmembrane region" description="Helical" evidence="3">
    <location>
        <begin position="12"/>
        <end position="35"/>
    </location>
</feature>
<dbReference type="AlphaFoldDB" id="A0A9D2AQK4"/>
<keyword evidence="3" id="KW-0812">Transmembrane</keyword>
<proteinExistence type="inferred from homology"/>
<dbReference type="GO" id="GO:0004553">
    <property type="term" value="F:hydrolase activity, hydrolyzing O-glycosyl compounds"/>
    <property type="evidence" value="ECO:0007669"/>
    <property type="project" value="InterPro"/>
</dbReference>
<dbReference type="Proteomes" id="UP000824249">
    <property type="component" value="Unassembled WGS sequence"/>
</dbReference>
<evidence type="ECO:0000256" key="2">
    <source>
        <dbReference type="ARBA" id="ARBA00022801"/>
    </source>
</evidence>
<dbReference type="EMBL" id="DXFD01000015">
    <property type="protein sequence ID" value="HIX46270.1"/>
    <property type="molecule type" value="Genomic_DNA"/>
</dbReference>
<feature type="domain" description="Fibronectin type III-like" evidence="4">
    <location>
        <begin position="458"/>
        <end position="535"/>
    </location>
</feature>
<reference evidence="5" key="2">
    <citation type="submission" date="2021-04" db="EMBL/GenBank/DDBJ databases">
        <authorList>
            <person name="Gilroy R."/>
        </authorList>
    </citation>
    <scope>NUCLEOTIDE SEQUENCE</scope>
    <source>
        <strain evidence="5">26628</strain>
    </source>
</reference>
<comment type="caution">
    <text evidence="5">The sequence shown here is derived from an EMBL/GenBank/DDBJ whole genome shotgun (WGS) entry which is preliminary data.</text>
</comment>
<feature type="transmembrane region" description="Helical" evidence="3">
    <location>
        <begin position="984"/>
        <end position="1008"/>
    </location>
</feature>
<dbReference type="PANTHER" id="PTHR42715">
    <property type="entry name" value="BETA-GLUCOSIDASE"/>
    <property type="match status" value="1"/>
</dbReference>
<dbReference type="InterPro" id="IPR036881">
    <property type="entry name" value="Glyco_hydro_3_C_sf"/>
</dbReference>
<evidence type="ECO:0000256" key="3">
    <source>
        <dbReference type="SAM" id="Phobius"/>
    </source>
</evidence>
<dbReference type="InterPro" id="IPR050288">
    <property type="entry name" value="Cellulose_deg_GH3"/>
</dbReference>
<evidence type="ECO:0000256" key="1">
    <source>
        <dbReference type="ARBA" id="ARBA00005336"/>
    </source>
</evidence>
<dbReference type="SUPFAM" id="SSF52279">
    <property type="entry name" value="Beta-D-glucan exohydrolase, C-terminal domain"/>
    <property type="match status" value="1"/>
</dbReference>
<reference evidence="5" key="1">
    <citation type="journal article" date="2021" name="PeerJ">
        <title>Extensive microbial diversity within the chicken gut microbiome revealed by metagenomics and culture.</title>
        <authorList>
            <person name="Gilroy R."/>
            <person name="Ravi A."/>
            <person name="Getino M."/>
            <person name="Pursley I."/>
            <person name="Horton D.L."/>
            <person name="Alikhan N.F."/>
            <person name="Baker D."/>
            <person name="Gharbi K."/>
            <person name="Hall N."/>
            <person name="Watson M."/>
            <person name="Adriaenssens E.M."/>
            <person name="Foster-Nyarko E."/>
            <person name="Jarju S."/>
            <person name="Secka A."/>
            <person name="Antonio M."/>
            <person name="Oren A."/>
            <person name="Chaudhuri R.R."/>
            <person name="La Ragione R."/>
            <person name="Hildebrand F."/>
            <person name="Pallen M.J."/>
        </authorList>
    </citation>
    <scope>NUCLEOTIDE SEQUENCE</scope>
    <source>
        <strain evidence="5">26628</strain>
    </source>
</reference>
<dbReference type="InterPro" id="IPR026891">
    <property type="entry name" value="Fn3-like"/>
</dbReference>
<keyword evidence="3" id="KW-0472">Membrane</keyword>
<dbReference type="Pfam" id="PF01915">
    <property type="entry name" value="Glyco_hydro_3_C"/>
    <property type="match status" value="1"/>
</dbReference>
<dbReference type="PRINTS" id="PR00133">
    <property type="entry name" value="GLHYDRLASE3"/>
</dbReference>
<keyword evidence="2 5" id="KW-0378">Hydrolase</keyword>
<dbReference type="InterPro" id="IPR013783">
    <property type="entry name" value="Ig-like_fold"/>
</dbReference>
<dbReference type="Gene3D" id="3.20.20.300">
    <property type="entry name" value="Glycoside hydrolase, family 3, N-terminal domain"/>
    <property type="match status" value="1"/>
</dbReference>
<dbReference type="Gene3D" id="2.60.40.10">
    <property type="entry name" value="Immunoglobulins"/>
    <property type="match status" value="1"/>
</dbReference>
<dbReference type="PANTHER" id="PTHR42715:SF10">
    <property type="entry name" value="BETA-GLUCOSIDASE"/>
    <property type="match status" value="1"/>
</dbReference>
<organism evidence="5 6">
    <name type="scientific">Candidatus Borkfalkia faecigallinarum</name>
    <dbReference type="NCBI Taxonomy" id="2838509"/>
    <lineage>
        <taxon>Bacteria</taxon>
        <taxon>Bacillati</taxon>
        <taxon>Bacillota</taxon>
        <taxon>Clostridia</taxon>
        <taxon>Christensenellales</taxon>
        <taxon>Christensenellaceae</taxon>
        <taxon>Candidatus Borkfalkia</taxon>
    </lineage>
</organism>
<evidence type="ECO:0000313" key="6">
    <source>
        <dbReference type="Proteomes" id="UP000824249"/>
    </source>
</evidence>
<sequence>MKEQRFKIITIVSVAIILAIVLALNVAVGIFSPLLDKFVVGYQEGESSGAARAEGVALSEQIQAEGTVLVQNNDNVLPLSKDDAPRVNVFGWAVTDWVISGSGSGQVKRAGAVDLLEALEEYGIEYNTELTDMYEGYRPNREFSIAGSHAGSETGANPGSSGSLHSFNYEFSRLYEPDIEDRNYYSDSLLSNAESYSDTALVVIGRVSGESNDSPKVQYKDCSGKGKPSPQYIDETRTYLEISTEEEALLEYVGATYENVIVLINSPNVMELGFMETIPGLDACLVVATTGTAGARAIPKILYGDVSPSGRLADTFAYDLSTSSTYVDTGSGNDTTNFYTNGAGLYPTTTTHTNGSSVVPYEGVAYTDYRESVYLGYRWYETADEAGFWDSDFAKNRWGISNGYEDVVQYPFGYGLSYTEFEWTITYMEIPNNQSLSIDDVIKVGVTVKNVGDVPGQDVVQLYYSAPYNEIEKSSLVLGAFGKTQNVLQPGDSEYVELTMKVSDMASYDYEGFLVPGGGYVLEEGDYTLSLRSDAHTLASEKIVGGSGSVHNDAIIHYSVGDDTNYMQDEVYNRFTGEGTTDGVAIDGNSDGSAEITYLTRADFEGTFPAEQGENRAMTEEIMALNLFTEEMADEWAAERSDAEPVTFGDTSQGGLVYENDQINDYGMQLGLDYDDPEWEELLNRITKQEMLSLVLSSYTETQAIPSIGKPKTNDFDGPNQPGSFSDGITAEATGFSSIVLAQSWNDELAYSMGSAFATECVSYGIQGLYGPGVNLHRSPFGGRNYEYYSEDPLISGIMCANFVEAAKNKGVFCYLKHICLYETESGRDGMYTWLTEQALRELYLRPFELAVKEGGSTAIMTSYGRIGAVWTGASEALLQEVITGEWGFRGAFLTDYSDHPEFMDPDAMIRAGGDLFMRVGGGSFGYETESNAFDQALRAATKDVVYMWLNALATNADYNAKIESGEIVDSIVIPTSPKLNFRWYIPVLIAVDVIAVAGCAVWLFFALRKKPDQE</sequence>
<dbReference type="InterPro" id="IPR017853">
    <property type="entry name" value="GH"/>
</dbReference>
<dbReference type="Gene3D" id="3.40.50.1700">
    <property type="entry name" value="Glycoside hydrolase family 3 C-terminal domain"/>
    <property type="match status" value="1"/>
</dbReference>
<dbReference type="InterPro" id="IPR036962">
    <property type="entry name" value="Glyco_hydro_3_N_sf"/>
</dbReference>
<dbReference type="Pfam" id="PF14310">
    <property type="entry name" value="Fn3-like"/>
    <property type="match status" value="1"/>
</dbReference>
<evidence type="ECO:0000313" key="5">
    <source>
        <dbReference type="EMBL" id="HIX46270.1"/>
    </source>
</evidence>
<evidence type="ECO:0000259" key="4">
    <source>
        <dbReference type="SMART" id="SM01217"/>
    </source>
</evidence>
<protein>
    <submittedName>
        <fullName evidence="5">Glycoside hydrolase family 3 C-terminal domain-containing protein</fullName>
    </submittedName>
</protein>
<accession>A0A9D2AQK4</accession>
<comment type="similarity">
    <text evidence="1">Belongs to the glycosyl hydrolase 3 family.</text>
</comment>
<keyword evidence="3" id="KW-1133">Transmembrane helix</keyword>
<dbReference type="SUPFAM" id="SSF51445">
    <property type="entry name" value="(Trans)glycosidases"/>
    <property type="match status" value="1"/>
</dbReference>
<dbReference type="SMART" id="SM01217">
    <property type="entry name" value="Fn3_like"/>
    <property type="match status" value="1"/>
</dbReference>
<dbReference type="Pfam" id="PF00933">
    <property type="entry name" value="Glyco_hydro_3"/>
    <property type="match status" value="1"/>
</dbReference>
<gene>
    <name evidence="5" type="ORF">H9737_01095</name>
</gene>
<dbReference type="GO" id="GO:0005975">
    <property type="term" value="P:carbohydrate metabolic process"/>
    <property type="evidence" value="ECO:0007669"/>
    <property type="project" value="InterPro"/>
</dbReference>